<evidence type="ECO:0000259" key="6">
    <source>
        <dbReference type="PROSITE" id="PS50089"/>
    </source>
</evidence>
<dbReference type="Pfam" id="PF00643">
    <property type="entry name" value="zf-B_box"/>
    <property type="match status" value="1"/>
</dbReference>
<dbReference type="PROSITE" id="PS50119">
    <property type="entry name" value="ZF_BBOX"/>
    <property type="match status" value="1"/>
</dbReference>
<keyword evidence="3" id="KW-0862">Zinc</keyword>
<evidence type="ECO:0000256" key="5">
    <source>
        <dbReference type="SAM" id="MobiDB-lite"/>
    </source>
</evidence>
<proteinExistence type="predicted"/>
<dbReference type="GeneID" id="110091259"/>
<protein>
    <submittedName>
        <fullName evidence="9">Tripartite motif-containing protein 10-like</fullName>
    </submittedName>
</protein>
<evidence type="ECO:0000256" key="1">
    <source>
        <dbReference type="ARBA" id="ARBA00022723"/>
    </source>
</evidence>
<dbReference type="PANTHER" id="PTHR24103">
    <property type="entry name" value="E3 UBIQUITIN-PROTEIN LIGASE TRIM"/>
    <property type="match status" value="1"/>
</dbReference>
<dbReference type="SMART" id="SM00184">
    <property type="entry name" value="RING"/>
    <property type="match status" value="1"/>
</dbReference>
<dbReference type="SUPFAM" id="SSF57850">
    <property type="entry name" value="RING/U-box"/>
    <property type="match status" value="1"/>
</dbReference>
<feature type="domain" description="RING-type" evidence="6">
    <location>
        <begin position="58"/>
        <end position="100"/>
    </location>
</feature>
<evidence type="ECO:0000256" key="4">
    <source>
        <dbReference type="PROSITE-ProRule" id="PRU00024"/>
    </source>
</evidence>
<accession>A0ABM5FI00</accession>
<dbReference type="SMART" id="SM00336">
    <property type="entry name" value="BBOX"/>
    <property type="match status" value="1"/>
</dbReference>
<dbReference type="InterPro" id="IPR027370">
    <property type="entry name" value="Znf-RING_euk"/>
</dbReference>
<dbReference type="Gene3D" id="3.30.160.60">
    <property type="entry name" value="Classic Zinc Finger"/>
    <property type="match status" value="1"/>
</dbReference>
<feature type="compositionally biased region" description="Low complexity" evidence="5">
    <location>
        <begin position="1"/>
        <end position="23"/>
    </location>
</feature>
<feature type="domain" description="B box-type" evidence="7">
    <location>
        <begin position="138"/>
        <end position="174"/>
    </location>
</feature>
<dbReference type="InterPro" id="IPR001841">
    <property type="entry name" value="Znf_RING"/>
</dbReference>
<dbReference type="Proteomes" id="UP001652642">
    <property type="component" value="Chromosome 2"/>
</dbReference>
<dbReference type="InterPro" id="IPR000315">
    <property type="entry name" value="Znf_B-box"/>
</dbReference>
<evidence type="ECO:0000256" key="2">
    <source>
        <dbReference type="ARBA" id="ARBA00022771"/>
    </source>
</evidence>
<dbReference type="InterPro" id="IPR013083">
    <property type="entry name" value="Znf_RING/FYVE/PHD"/>
</dbReference>
<organism evidence="8 9">
    <name type="scientific">Pogona vitticeps</name>
    <name type="common">central bearded dragon</name>
    <dbReference type="NCBI Taxonomy" id="103695"/>
    <lineage>
        <taxon>Eukaryota</taxon>
        <taxon>Metazoa</taxon>
        <taxon>Chordata</taxon>
        <taxon>Craniata</taxon>
        <taxon>Vertebrata</taxon>
        <taxon>Euteleostomi</taxon>
        <taxon>Lepidosauria</taxon>
        <taxon>Squamata</taxon>
        <taxon>Bifurcata</taxon>
        <taxon>Unidentata</taxon>
        <taxon>Episquamata</taxon>
        <taxon>Toxicofera</taxon>
        <taxon>Iguania</taxon>
        <taxon>Acrodonta</taxon>
        <taxon>Agamidae</taxon>
        <taxon>Amphibolurinae</taxon>
        <taxon>Pogona</taxon>
    </lineage>
</organism>
<reference evidence="9" key="2">
    <citation type="submission" date="2025-08" db="UniProtKB">
        <authorList>
            <consortium name="RefSeq"/>
        </authorList>
    </citation>
    <scope>IDENTIFICATION</scope>
</reference>
<dbReference type="Pfam" id="PF13445">
    <property type="entry name" value="zf-RING_UBOX"/>
    <property type="match status" value="1"/>
</dbReference>
<reference evidence="8" key="1">
    <citation type="submission" date="2025-05" db="UniProtKB">
        <authorList>
            <consortium name="RefSeq"/>
        </authorList>
    </citation>
    <scope>NUCLEOTIDE SEQUENCE [LARGE SCALE GENOMIC DNA]</scope>
</reference>
<dbReference type="PROSITE" id="PS50089">
    <property type="entry name" value="ZF_RING_2"/>
    <property type="match status" value="1"/>
</dbReference>
<evidence type="ECO:0000313" key="9">
    <source>
        <dbReference type="RefSeq" id="XP_072845031.1"/>
    </source>
</evidence>
<evidence type="ECO:0000313" key="8">
    <source>
        <dbReference type="Proteomes" id="UP001652642"/>
    </source>
</evidence>
<gene>
    <name evidence="9" type="primary">LOC110091259</name>
</gene>
<dbReference type="RefSeq" id="XP_072845031.1">
    <property type="nucleotide sequence ID" value="XM_072988930.1"/>
</dbReference>
<dbReference type="InterPro" id="IPR050143">
    <property type="entry name" value="TRIM/RBCC"/>
</dbReference>
<dbReference type="InterPro" id="IPR017907">
    <property type="entry name" value="Znf_RING_CS"/>
</dbReference>
<evidence type="ECO:0000256" key="3">
    <source>
        <dbReference type="ARBA" id="ARBA00022833"/>
    </source>
</evidence>
<sequence>MGILRLPRIPLSSPRPRAPPSNENRNRTWWSRERRQKQGAAWARVGRTPVSLREEYLCAVCLEPFRNPVTLDCGHNFCQGCLARCRGEGGHREARYPQCREPVPPRRFRPNWQLASIIQAVLELELEKRAWERGWGKCPKHPVAPTRFCREDEALLCSVCQRAQEHQSHRVVPVEDVAPEYQEKFETYLNVLEQRRNHLESLSLAEHMETQKCLKLLEMENQKTSSAFDELQNFLKGKKVLLARLAAIFGEDDQEERGGKGLQPLRESFGS</sequence>
<dbReference type="SUPFAM" id="SSF57845">
    <property type="entry name" value="B-box zinc-binding domain"/>
    <property type="match status" value="1"/>
</dbReference>
<keyword evidence="8" id="KW-1185">Reference proteome</keyword>
<feature type="region of interest" description="Disordered" evidence="5">
    <location>
        <begin position="1"/>
        <end position="28"/>
    </location>
</feature>
<keyword evidence="1" id="KW-0479">Metal-binding</keyword>
<dbReference type="PROSITE" id="PS00518">
    <property type="entry name" value="ZF_RING_1"/>
    <property type="match status" value="1"/>
</dbReference>
<keyword evidence="2 4" id="KW-0863">Zinc-finger</keyword>
<dbReference type="Gene3D" id="3.30.40.10">
    <property type="entry name" value="Zinc/RING finger domain, C3HC4 (zinc finger)"/>
    <property type="match status" value="1"/>
</dbReference>
<evidence type="ECO:0000259" key="7">
    <source>
        <dbReference type="PROSITE" id="PS50119"/>
    </source>
</evidence>
<name>A0ABM5FI00_9SAUR</name>